<dbReference type="AlphaFoldDB" id="A0A103Y655"/>
<dbReference type="InterPro" id="IPR013766">
    <property type="entry name" value="Thioredoxin_domain"/>
</dbReference>
<dbReference type="Gene3D" id="3.40.30.10">
    <property type="entry name" value="Glutaredoxin"/>
    <property type="match status" value="1"/>
</dbReference>
<dbReference type="InterPro" id="IPR036249">
    <property type="entry name" value="Thioredoxin-like_sf"/>
</dbReference>
<comment type="caution">
    <text evidence="2">The sequence shown here is derived from an EMBL/GenBank/DDBJ whole genome shotgun (WGS) entry which is preliminary data.</text>
</comment>
<dbReference type="PANTHER" id="PTHR10438:SF434">
    <property type="entry name" value="THIOREDOXIN H9"/>
    <property type="match status" value="1"/>
</dbReference>
<dbReference type="SUPFAM" id="SSF52833">
    <property type="entry name" value="Thioredoxin-like"/>
    <property type="match status" value="1"/>
</dbReference>
<keyword evidence="3" id="KW-1185">Reference proteome</keyword>
<reference evidence="2 3" key="1">
    <citation type="journal article" date="2016" name="Sci. Rep.">
        <title>The genome sequence of the outbreeding globe artichoke constructed de novo incorporating a phase-aware low-pass sequencing strategy of F1 progeny.</title>
        <authorList>
            <person name="Scaglione D."/>
            <person name="Reyes-Chin-Wo S."/>
            <person name="Acquadro A."/>
            <person name="Froenicke L."/>
            <person name="Portis E."/>
            <person name="Beitel C."/>
            <person name="Tirone M."/>
            <person name="Mauro R."/>
            <person name="Lo Monaco A."/>
            <person name="Mauromicale G."/>
            <person name="Faccioli P."/>
            <person name="Cattivelli L."/>
            <person name="Rieseberg L."/>
            <person name="Michelmore R."/>
            <person name="Lanteri S."/>
        </authorList>
    </citation>
    <scope>NUCLEOTIDE SEQUENCE [LARGE SCALE GENOMIC DNA]</scope>
    <source>
        <strain evidence="2">2C</strain>
    </source>
</reference>
<evidence type="ECO:0000259" key="1">
    <source>
        <dbReference type="PROSITE" id="PS51352"/>
    </source>
</evidence>
<dbReference type="EMBL" id="LEKV01002407">
    <property type="protein sequence ID" value="KVI03218.1"/>
    <property type="molecule type" value="Genomic_DNA"/>
</dbReference>
<organism evidence="2 3">
    <name type="scientific">Cynara cardunculus var. scolymus</name>
    <name type="common">Globe artichoke</name>
    <name type="synonym">Cynara scolymus</name>
    <dbReference type="NCBI Taxonomy" id="59895"/>
    <lineage>
        <taxon>Eukaryota</taxon>
        <taxon>Viridiplantae</taxon>
        <taxon>Streptophyta</taxon>
        <taxon>Embryophyta</taxon>
        <taxon>Tracheophyta</taxon>
        <taxon>Spermatophyta</taxon>
        <taxon>Magnoliopsida</taxon>
        <taxon>eudicotyledons</taxon>
        <taxon>Gunneridae</taxon>
        <taxon>Pentapetalae</taxon>
        <taxon>asterids</taxon>
        <taxon>campanulids</taxon>
        <taxon>Asterales</taxon>
        <taxon>Asteraceae</taxon>
        <taxon>Carduoideae</taxon>
        <taxon>Cardueae</taxon>
        <taxon>Carduinae</taxon>
        <taxon>Cynara</taxon>
    </lineage>
</organism>
<name>A0A103Y655_CYNCS</name>
<evidence type="ECO:0000313" key="2">
    <source>
        <dbReference type="EMBL" id="KVI03218.1"/>
    </source>
</evidence>
<protein>
    <submittedName>
        <fullName evidence="2">Thioredoxin</fullName>
    </submittedName>
</protein>
<evidence type="ECO:0000313" key="3">
    <source>
        <dbReference type="Proteomes" id="UP000243975"/>
    </source>
</evidence>
<accession>A0A103Y655</accession>
<dbReference type="InterPro" id="IPR050620">
    <property type="entry name" value="Thioredoxin_H-type-like"/>
</dbReference>
<gene>
    <name evidence="2" type="ORF">Ccrd_018479</name>
</gene>
<sequence length="128" mass="14801">MKIFEEVKIELKTCQSHRHTPKEEDEPDHHAQFVGGNVIANFSATWCDPCKSVAPYYVELSEKHPSLMFLTIDVDELTDFSKQWEVKATPTFFFLRDGQQIDKLVGANKHELEKKITNILEDSNTTHH</sequence>
<dbReference type="CDD" id="cd02947">
    <property type="entry name" value="TRX_family"/>
    <property type="match status" value="1"/>
</dbReference>
<feature type="domain" description="Thioredoxin" evidence="1">
    <location>
        <begin position="14"/>
        <end position="121"/>
    </location>
</feature>
<dbReference type="PROSITE" id="PS51352">
    <property type="entry name" value="THIOREDOXIN_2"/>
    <property type="match status" value="1"/>
</dbReference>
<dbReference type="Proteomes" id="UP000243975">
    <property type="component" value="Unassembled WGS sequence"/>
</dbReference>
<dbReference type="Gramene" id="KVI03218">
    <property type="protein sequence ID" value="KVI03218"/>
    <property type="gene ID" value="Ccrd_018479"/>
</dbReference>
<dbReference type="OMA" id="VGANKHE"/>
<dbReference type="STRING" id="59895.A0A103Y655"/>
<dbReference type="Pfam" id="PF00085">
    <property type="entry name" value="Thioredoxin"/>
    <property type="match status" value="1"/>
</dbReference>
<proteinExistence type="predicted"/>
<dbReference type="PANTHER" id="PTHR10438">
    <property type="entry name" value="THIOREDOXIN"/>
    <property type="match status" value="1"/>
</dbReference>